<proteinExistence type="predicted"/>
<protein>
    <submittedName>
        <fullName evidence="2">Uncharacterized protein</fullName>
    </submittedName>
</protein>
<sequence length="445" mass="49688">MSSSDSDNAVGPGKGRRDDNDLQPIVLPGPAASPALLIETIKNAQQQIQILKERNVKLRHENGVLRSKAQRASGSAKVASNSIIAEHQDRIVLLGKKWAIMHDPWIDNSAFMCALSDSVPEPFSTSQFVDEESYKEGYVAELHHYLEEESAPDLKELAQRLPAFKDEFMKQIGNERSVILNTIRKNAALIFSDIEVSPLLWSVSSSKEQAESAIIKSLLYMPNESLDDTPFLLVFYPNQNIKSRDIFFNEYQPRLIRIALFGPNSLQTAVDQFKYSSMLLGMKWRVTEVNASCIAWSAVVLRFILSPDTQFSERGSVSQINYQKCFFEYRQMIVQNELDSRSTYVRQLFSFYNQHVFPGLSKASGPGSGHGTTSEAHTNAMAVMMEQMRMESPSPELVLTSPHVSSDNNLVTTDLTETSEDHNEGAGSMDVTTMATADVIDSGNR</sequence>
<dbReference type="Pfam" id="PF20414">
    <property type="entry name" value="DUF6698"/>
    <property type="match status" value="1"/>
</dbReference>
<name>A0ABR1IIQ3_9AGAR</name>
<organism evidence="2 3">
    <name type="scientific">Marasmiellus scandens</name>
    <dbReference type="NCBI Taxonomy" id="2682957"/>
    <lineage>
        <taxon>Eukaryota</taxon>
        <taxon>Fungi</taxon>
        <taxon>Dikarya</taxon>
        <taxon>Basidiomycota</taxon>
        <taxon>Agaricomycotina</taxon>
        <taxon>Agaricomycetes</taxon>
        <taxon>Agaricomycetidae</taxon>
        <taxon>Agaricales</taxon>
        <taxon>Marasmiineae</taxon>
        <taxon>Omphalotaceae</taxon>
        <taxon>Marasmiellus</taxon>
    </lineage>
</organism>
<evidence type="ECO:0000313" key="3">
    <source>
        <dbReference type="Proteomes" id="UP001498398"/>
    </source>
</evidence>
<dbReference type="InterPro" id="IPR046521">
    <property type="entry name" value="DUF6698"/>
</dbReference>
<feature type="region of interest" description="Disordered" evidence="1">
    <location>
        <begin position="1"/>
        <end position="26"/>
    </location>
</feature>
<gene>
    <name evidence="2" type="ORF">VKT23_020579</name>
</gene>
<evidence type="ECO:0000256" key="1">
    <source>
        <dbReference type="SAM" id="MobiDB-lite"/>
    </source>
</evidence>
<comment type="caution">
    <text evidence="2">The sequence shown here is derived from an EMBL/GenBank/DDBJ whole genome shotgun (WGS) entry which is preliminary data.</text>
</comment>
<reference evidence="2 3" key="1">
    <citation type="submission" date="2024-01" db="EMBL/GenBank/DDBJ databases">
        <title>A draft genome for the cacao thread blight pathogen Marasmiellus scandens.</title>
        <authorList>
            <person name="Baruah I.K."/>
            <person name="Leung J."/>
            <person name="Bukari Y."/>
            <person name="Amoako-Attah I."/>
            <person name="Meinhardt L.W."/>
            <person name="Bailey B.A."/>
            <person name="Cohen S.P."/>
        </authorList>
    </citation>
    <scope>NUCLEOTIDE SEQUENCE [LARGE SCALE GENOMIC DNA]</scope>
    <source>
        <strain evidence="2 3">GH-19</strain>
    </source>
</reference>
<dbReference type="Proteomes" id="UP001498398">
    <property type="component" value="Unassembled WGS sequence"/>
</dbReference>
<keyword evidence="3" id="KW-1185">Reference proteome</keyword>
<dbReference type="EMBL" id="JBANRG010000141">
    <property type="protein sequence ID" value="KAK7433752.1"/>
    <property type="molecule type" value="Genomic_DNA"/>
</dbReference>
<accession>A0ABR1IIQ3</accession>
<evidence type="ECO:0000313" key="2">
    <source>
        <dbReference type="EMBL" id="KAK7433752.1"/>
    </source>
</evidence>